<protein>
    <submittedName>
        <fullName evidence="9">Alginate O-acetylation protein AlgJ</fullName>
    </submittedName>
</protein>
<dbReference type="UniPathway" id="UPA00286"/>
<proteinExistence type="predicted"/>
<keyword evidence="5" id="KW-0574">Periplasm</keyword>
<evidence type="ECO:0000313" key="9">
    <source>
        <dbReference type="EMBL" id="KTD81941.1"/>
    </source>
</evidence>
<evidence type="ECO:0000256" key="5">
    <source>
        <dbReference type="ARBA" id="ARBA00022764"/>
    </source>
</evidence>
<feature type="transmembrane region" description="Helical" evidence="7">
    <location>
        <begin position="12"/>
        <end position="30"/>
    </location>
</feature>
<feature type="domain" description="AlgX/AlgJ SGNH hydrolase-like" evidence="8">
    <location>
        <begin position="98"/>
        <end position="281"/>
    </location>
</feature>
<evidence type="ECO:0000256" key="3">
    <source>
        <dbReference type="ARBA" id="ARBA00022679"/>
    </source>
</evidence>
<evidence type="ECO:0000256" key="6">
    <source>
        <dbReference type="ARBA" id="ARBA00022841"/>
    </source>
</evidence>
<comment type="pathway">
    <text evidence="2">Glycan biosynthesis; alginate biosynthesis.</text>
</comment>
<dbReference type="AlphaFoldDB" id="A0A0W1AKS9"/>
<dbReference type="GO" id="GO:0016740">
    <property type="term" value="F:transferase activity"/>
    <property type="evidence" value="ECO:0007669"/>
    <property type="project" value="UniProtKB-KW"/>
</dbReference>
<keyword evidence="6" id="KW-0016">Alginate biosynthesis</keyword>
<accession>A0A0W1AKS9</accession>
<organism evidence="9 10">
    <name type="scientific">Legionella worsleiensis</name>
    <dbReference type="NCBI Taxonomy" id="45076"/>
    <lineage>
        <taxon>Bacteria</taxon>
        <taxon>Pseudomonadati</taxon>
        <taxon>Pseudomonadota</taxon>
        <taxon>Gammaproteobacteria</taxon>
        <taxon>Legionellales</taxon>
        <taxon>Legionellaceae</taxon>
        <taxon>Legionella</taxon>
    </lineage>
</organism>
<evidence type="ECO:0000256" key="7">
    <source>
        <dbReference type="SAM" id="Phobius"/>
    </source>
</evidence>
<keyword evidence="4" id="KW-0732">Signal</keyword>
<dbReference type="OrthoDB" id="9760774at2"/>
<keyword evidence="7" id="KW-0812">Transmembrane</keyword>
<keyword evidence="7" id="KW-0472">Membrane</keyword>
<dbReference type="Pfam" id="PF16822">
    <property type="entry name" value="ALGX"/>
    <property type="match status" value="1"/>
</dbReference>
<dbReference type="Proteomes" id="UP000054662">
    <property type="component" value="Unassembled WGS sequence"/>
</dbReference>
<evidence type="ECO:0000256" key="4">
    <source>
        <dbReference type="ARBA" id="ARBA00022729"/>
    </source>
</evidence>
<evidence type="ECO:0000256" key="2">
    <source>
        <dbReference type="ARBA" id="ARBA00005182"/>
    </source>
</evidence>
<sequence>MMNVFCKYSDRFLIFAFVIIISIPGIGLFFEKQAEEIRMLFNREPYPFPEFNLVKLGRTDFKGIENWFIDRALVITTLSKLTSNIVYKLGTSIKPGQVLLGKNDWLFLGNDFSATMDQYTGKNQPTDEEIYTQLSALKQMSRVASQHSIPFLVILAPDKHEIYPEYLPDNIRRSNKKNRLERLEEAMQANGVDFISLKNKELAAKNALGKEYGDLYLKGDSHWNYLGAYVAYQAIAEYMQSKGIKINPIDYRFIPQQTTYSDLTKFLQLTHIQSNNPLPDWSALKIELTGTPYNGTETKIDPLAGSPGILIAPYQITNKALNTKQTCLLIGDSFSEALGFYFHNDFYNTIRIHTGNKAWSLSTLIELYHPDVIVYEKIQRDLIMPMVNFQLYSEPVHLDLPKERMRAQGKLEQFTIYPDHISTYGWAYIPNQDAGLSEVYLKLNNGKNSYFFSMTKQQRQSVNLAFKHDGNHLNMAGFSGIIRRQDLPEGNYSLSLIVMNNDVVGEKKWPQKYALNSNQKAG</sequence>
<comment type="subcellular location">
    <subcellularLocation>
        <location evidence="1">Periplasm</location>
    </subcellularLocation>
</comment>
<dbReference type="GO" id="GO:0042597">
    <property type="term" value="C:periplasmic space"/>
    <property type="evidence" value="ECO:0007669"/>
    <property type="project" value="UniProtKB-SubCell"/>
</dbReference>
<dbReference type="PATRIC" id="fig|45076.6.peg.268"/>
<evidence type="ECO:0000256" key="1">
    <source>
        <dbReference type="ARBA" id="ARBA00004418"/>
    </source>
</evidence>
<dbReference type="CDD" id="cd14440">
    <property type="entry name" value="AlgX_N_like_3"/>
    <property type="match status" value="1"/>
</dbReference>
<name>A0A0W1AKS9_9GAMM</name>
<gene>
    <name evidence="9" type="ORF">Lwor_0244</name>
</gene>
<comment type="caution">
    <text evidence="9">The sequence shown here is derived from an EMBL/GenBank/DDBJ whole genome shotgun (WGS) entry which is preliminary data.</text>
</comment>
<evidence type="ECO:0000259" key="8">
    <source>
        <dbReference type="Pfam" id="PF16822"/>
    </source>
</evidence>
<reference evidence="9 10" key="1">
    <citation type="submission" date="2015-11" db="EMBL/GenBank/DDBJ databases">
        <title>Genomic analysis of 38 Legionella species identifies large and diverse effector repertoires.</title>
        <authorList>
            <person name="Burstein D."/>
            <person name="Amaro F."/>
            <person name="Zusman T."/>
            <person name="Lifshitz Z."/>
            <person name="Cohen O."/>
            <person name="Gilbert J.A."/>
            <person name="Pupko T."/>
            <person name="Shuman H.A."/>
            <person name="Segal G."/>
        </authorList>
    </citation>
    <scope>NUCLEOTIDE SEQUENCE [LARGE SCALE GENOMIC DNA]</scope>
    <source>
        <strain evidence="9 10">ATCC 49508</strain>
    </source>
</reference>
<keyword evidence="3" id="KW-0808">Transferase</keyword>
<keyword evidence="7" id="KW-1133">Transmembrane helix</keyword>
<evidence type="ECO:0000313" key="10">
    <source>
        <dbReference type="Proteomes" id="UP000054662"/>
    </source>
</evidence>
<dbReference type="SUPFAM" id="SSF52266">
    <property type="entry name" value="SGNH hydrolase"/>
    <property type="match status" value="1"/>
</dbReference>
<dbReference type="GO" id="GO:0042121">
    <property type="term" value="P:alginic acid biosynthetic process"/>
    <property type="evidence" value="ECO:0007669"/>
    <property type="project" value="UniProtKB-UniPathway"/>
</dbReference>
<dbReference type="STRING" id="45076.Lwor_0244"/>
<dbReference type="InterPro" id="IPR031811">
    <property type="entry name" value="ALGX/ALGJ_SGNH-like"/>
</dbReference>
<keyword evidence="10" id="KW-1185">Reference proteome</keyword>
<dbReference type="EMBL" id="LNZC01000002">
    <property type="protein sequence ID" value="KTD81941.1"/>
    <property type="molecule type" value="Genomic_DNA"/>
</dbReference>